<evidence type="ECO:0000313" key="3">
    <source>
        <dbReference type="Proteomes" id="UP001066276"/>
    </source>
</evidence>
<proteinExistence type="predicted"/>
<accession>A0AAV7RZB8</accession>
<name>A0AAV7RZB8_PLEWA</name>
<dbReference type="EMBL" id="JANPWB010000009">
    <property type="protein sequence ID" value="KAJ1157629.1"/>
    <property type="molecule type" value="Genomic_DNA"/>
</dbReference>
<protein>
    <submittedName>
        <fullName evidence="2">Uncharacterized protein</fullName>
    </submittedName>
</protein>
<sequence>MCRTVRDVSAEFYSTAKALRPVVFVENYTSPVVNSIQVNLLCLDLVVGVLIIVAVLPRFTGVRQPNIFLIQKKYTTHENLTVAKLGKRDDRAHAYALRKPGRGCYGNRDTTGSWEAA</sequence>
<comment type="caution">
    <text evidence="2">The sequence shown here is derived from an EMBL/GenBank/DDBJ whole genome shotgun (WGS) entry which is preliminary data.</text>
</comment>
<keyword evidence="3" id="KW-1185">Reference proteome</keyword>
<keyword evidence="1" id="KW-0472">Membrane</keyword>
<dbReference type="Proteomes" id="UP001066276">
    <property type="component" value="Chromosome 5"/>
</dbReference>
<feature type="transmembrane region" description="Helical" evidence="1">
    <location>
        <begin position="36"/>
        <end position="56"/>
    </location>
</feature>
<dbReference type="AlphaFoldDB" id="A0AAV7RZB8"/>
<organism evidence="2 3">
    <name type="scientific">Pleurodeles waltl</name>
    <name type="common">Iberian ribbed newt</name>
    <dbReference type="NCBI Taxonomy" id="8319"/>
    <lineage>
        <taxon>Eukaryota</taxon>
        <taxon>Metazoa</taxon>
        <taxon>Chordata</taxon>
        <taxon>Craniata</taxon>
        <taxon>Vertebrata</taxon>
        <taxon>Euteleostomi</taxon>
        <taxon>Amphibia</taxon>
        <taxon>Batrachia</taxon>
        <taxon>Caudata</taxon>
        <taxon>Salamandroidea</taxon>
        <taxon>Salamandridae</taxon>
        <taxon>Pleurodelinae</taxon>
        <taxon>Pleurodeles</taxon>
    </lineage>
</organism>
<gene>
    <name evidence="2" type="ORF">NDU88_010334</name>
</gene>
<keyword evidence="1" id="KW-0812">Transmembrane</keyword>
<reference evidence="2" key="1">
    <citation type="journal article" date="2022" name="bioRxiv">
        <title>Sequencing and chromosome-scale assembly of the giantPleurodeles waltlgenome.</title>
        <authorList>
            <person name="Brown T."/>
            <person name="Elewa A."/>
            <person name="Iarovenko S."/>
            <person name="Subramanian E."/>
            <person name="Araus A.J."/>
            <person name="Petzold A."/>
            <person name="Susuki M."/>
            <person name="Suzuki K.-i.T."/>
            <person name="Hayashi T."/>
            <person name="Toyoda A."/>
            <person name="Oliveira C."/>
            <person name="Osipova E."/>
            <person name="Leigh N.D."/>
            <person name="Simon A."/>
            <person name="Yun M.H."/>
        </authorList>
    </citation>
    <scope>NUCLEOTIDE SEQUENCE</scope>
    <source>
        <strain evidence="2">20211129_DDA</strain>
        <tissue evidence="2">Liver</tissue>
    </source>
</reference>
<evidence type="ECO:0000256" key="1">
    <source>
        <dbReference type="SAM" id="Phobius"/>
    </source>
</evidence>
<evidence type="ECO:0000313" key="2">
    <source>
        <dbReference type="EMBL" id="KAJ1157629.1"/>
    </source>
</evidence>
<keyword evidence="1" id="KW-1133">Transmembrane helix</keyword>